<evidence type="ECO:0000256" key="12">
    <source>
        <dbReference type="SAM" id="MobiDB-lite"/>
    </source>
</evidence>
<dbReference type="GO" id="GO:0005634">
    <property type="term" value="C:nucleus"/>
    <property type="evidence" value="ECO:0007669"/>
    <property type="project" value="UniProtKB-SubCell"/>
</dbReference>
<organism evidence="13 14">
    <name type="scientific">Tachysurus vachellii</name>
    <name type="common">Darkbarbel catfish</name>
    <name type="synonym">Pelteobagrus vachellii</name>
    <dbReference type="NCBI Taxonomy" id="175792"/>
    <lineage>
        <taxon>Eukaryota</taxon>
        <taxon>Metazoa</taxon>
        <taxon>Chordata</taxon>
        <taxon>Craniata</taxon>
        <taxon>Vertebrata</taxon>
        <taxon>Euteleostomi</taxon>
        <taxon>Actinopterygii</taxon>
        <taxon>Neopterygii</taxon>
        <taxon>Teleostei</taxon>
        <taxon>Ostariophysi</taxon>
        <taxon>Siluriformes</taxon>
        <taxon>Bagridae</taxon>
        <taxon>Tachysurus</taxon>
    </lineage>
</organism>
<keyword evidence="14" id="KW-1185">Reference proteome</keyword>
<comment type="subcellular location">
    <subcellularLocation>
        <location evidence="3">Cytoplasm</location>
    </subcellularLocation>
    <subcellularLocation>
        <location evidence="2">Nucleus</location>
    </subcellularLocation>
</comment>
<name>A0AA88LPB3_TACVA</name>
<dbReference type="EMBL" id="JAVHJS010000025">
    <property type="protein sequence ID" value="KAK2816722.1"/>
    <property type="molecule type" value="Genomic_DNA"/>
</dbReference>
<reference evidence="13" key="1">
    <citation type="submission" date="2023-08" db="EMBL/GenBank/DDBJ databases">
        <title>Pelteobagrus vachellii genome.</title>
        <authorList>
            <person name="Liu H."/>
        </authorList>
    </citation>
    <scope>NUCLEOTIDE SEQUENCE</scope>
    <source>
        <strain evidence="13">PRFRI_2022a</strain>
        <tissue evidence="13">Muscle</tissue>
    </source>
</reference>
<proteinExistence type="predicted"/>
<evidence type="ECO:0000256" key="2">
    <source>
        <dbReference type="ARBA" id="ARBA00004123"/>
    </source>
</evidence>
<evidence type="ECO:0000256" key="3">
    <source>
        <dbReference type="ARBA" id="ARBA00004496"/>
    </source>
</evidence>
<dbReference type="InterPro" id="IPR009800">
    <property type="entry name" value="HCR"/>
</dbReference>
<evidence type="ECO:0000256" key="6">
    <source>
        <dbReference type="ARBA" id="ARBA00022490"/>
    </source>
</evidence>
<evidence type="ECO:0000256" key="7">
    <source>
        <dbReference type="ARBA" id="ARBA00022782"/>
    </source>
</evidence>
<feature type="coiled-coil region" evidence="11">
    <location>
        <begin position="486"/>
        <end position="573"/>
    </location>
</feature>
<evidence type="ECO:0000256" key="11">
    <source>
        <dbReference type="SAM" id="Coils"/>
    </source>
</evidence>
<feature type="coiled-coil region" evidence="11">
    <location>
        <begin position="94"/>
        <end position="286"/>
    </location>
</feature>
<keyword evidence="9" id="KW-0539">Nucleus</keyword>
<dbReference type="GO" id="GO:0006611">
    <property type="term" value="P:protein export from nucleus"/>
    <property type="evidence" value="ECO:0007669"/>
    <property type="project" value="TreeGrafter"/>
</dbReference>
<keyword evidence="5" id="KW-0217">Developmental protein</keyword>
<feature type="region of interest" description="Disordered" evidence="12">
    <location>
        <begin position="608"/>
        <end position="630"/>
    </location>
</feature>
<feature type="region of interest" description="Disordered" evidence="12">
    <location>
        <begin position="673"/>
        <end position="723"/>
    </location>
</feature>
<gene>
    <name evidence="13" type="ORF">Q7C36_022993</name>
</gene>
<feature type="compositionally biased region" description="Basic and acidic residues" evidence="12">
    <location>
        <begin position="710"/>
        <end position="723"/>
    </location>
</feature>
<dbReference type="AlphaFoldDB" id="A0AA88LPB3"/>
<accession>A0AA88LPB3</accession>
<sequence>MLKRDVDKLNSPSDFMETRLSGMTGASPHLTLLTPSHFTATSTVTSSSTPTLTSVTPMCTSIPLPHGADPWALHQEVMQLHQENQRRHHTHSSHTPLREEMEELRRKVERLMEELRERDTIISRHCSEREDLCAELKQSTQKLAELQTECVLQREQWERQLHNSIEETHRLQKDTQEQIHQMCEHHEAELSALTHTKSELQNTLHTLTKEISSLRYQLEEVTSERDMLKEQLSALSSEKAEQVETLQKLRSYIGAHTREEEQHTLIERLQKEKEALCLSVELLNVRVKSANDILTLQERELEEKCDYLHKNRSFRLLRLWREKVFMLLIQLRSKDSQLHTENTQLHLMVSELQQEVQKLQSHIALLQHSLQDKTAQLQLHNIHTQELQQQLCIAVEENERLKTHKESSEKSTTQMTDTVHRMSVCIRDWENKVEAAQCHMSSLTQRLDFANTRLHTVHVLLMRREALWKVQQATKPAGTTASDSCLERLQSQVSLLSSERDSLNQELKRTPQLISNALRNLQLQLDRSREELAVCELRCIEAHKQCEEQERTIVELRTEAHQTQSDLQEKLSEVEHVCGMQLRDMESQLNTARREHTKAVVALRQVERAAERERQQEREGERLRSEHTQAQVTQLHTQLKEKDRDCNILLAVVQQQGLMNEYKKMRRAAKHTSAALVEKQQQQKTGDTRYQEGSVLSVLEEEELLPTDQPDEHLESGHEHPAL</sequence>
<keyword evidence="7" id="KW-0221">Differentiation</keyword>
<feature type="coiled-coil region" evidence="11">
    <location>
        <begin position="342"/>
        <end position="369"/>
    </location>
</feature>
<dbReference type="GO" id="GO:0005737">
    <property type="term" value="C:cytoplasm"/>
    <property type="evidence" value="ECO:0007669"/>
    <property type="project" value="UniProtKB-SubCell"/>
</dbReference>
<protein>
    <recommendedName>
        <fullName evidence="4">Coiled-coil alpha-helical rod protein 1</fullName>
    </recommendedName>
    <alternativeName>
        <fullName evidence="10">Alpha-helical coiled-coil rod protein</fullName>
    </alternativeName>
</protein>
<keyword evidence="6" id="KW-0963">Cytoplasm</keyword>
<evidence type="ECO:0000256" key="4">
    <source>
        <dbReference type="ARBA" id="ARBA00016468"/>
    </source>
</evidence>
<evidence type="ECO:0000313" key="14">
    <source>
        <dbReference type="Proteomes" id="UP001187315"/>
    </source>
</evidence>
<dbReference type="GO" id="GO:0030154">
    <property type="term" value="P:cell differentiation"/>
    <property type="evidence" value="ECO:0007669"/>
    <property type="project" value="UniProtKB-KW"/>
</dbReference>
<comment type="function">
    <text evidence="1">May be a regulator of keratinocyte proliferation or differentiation.</text>
</comment>
<dbReference type="Proteomes" id="UP001187315">
    <property type="component" value="Unassembled WGS sequence"/>
</dbReference>
<comment type="caution">
    <text evidence="13">The sequence shown here is derived from an EMBL/GenBank/DDBJ whole genome shotgun (WGS) entry which is preliminary data.</text>
</comment>
<dbReference type="Pfam" id="PF07111">
    <property type="entry name" value="HCR"/>
    <property type="match status" value="1"/>
</dbReference>
<feature type="compositionally biased region" description="Basic and acidic residues" evidence="12">
    <location>
        <begin position="608"/>
        <end position="627"/>
    </location>
</feature>
<evidence type="ECO:0000256" key="10">
    <source>
        <dbReference type="ARBA" id="ARBA00031932"/>
    </source>
</evidence>
<dbReference type="PANTHER" id="PTHR46822">
    <property type="entry name" value="COILED-COIL ALPHA-HELICAL ROD PROTEIN 1"/>
    <property type="match status" value="1"/>
</dbReference>
<dbReference type="Gene3D" id="1.20.5.1000">
    <property type="entry name" value="arf6 gtpase in complex with a specific effector, jip4"/>
    <property type="match status" value="1"/>
</dbReference>
<evidence type="ECO:0000256" key="1">
    <source>
        <dbReference type="ARBA" id="ARBA00003936"/>
    </source>
</evidence>
<evidence type="ECO:0000256" key="9">
    <source>
        <dbReference type="ARBA" id="ARBA00023242"/>
    </source>
</evidence>
<evidence type="ECO:0000313" key="13">
    <source>
        <dbReference type="EMBL" id="KAK2816722.1"/>
    </source>
</evidence>
<dbReference type="GO" id="GO:0005814">
    <property type="term" value="C:centriole"/>
    <property type="evidence" value="ECO:0007669"/>
    <property type="project" value="TreeGrafter"/>
</dbReference>
<evidence type="ECO:0000256" key="5">
    <source>
        <dbReference type="ARBA" id="ARBA00022473"/>
    </source>
</evidence>
<evidence type="ECO:0000256" key="8">
    <source>
        <dbReference type="ARBA" id="ARBA00023054"/>
    </source>
</evidence>
<keyword evidence="8 11" id="KW-0175">Coiled coil</keyword>
<dbReference type="PANTHER" id="PTHR46822:SF1">
    <property type="entry name" value="COILED-COIL ALPHA-HELICAL ROD PROTEIN 1"/>
    <property type="match status" value="1"/>
</dbReference>